<keyword evidence="2" id="KW-1185">Reference proteome</keyword>
<protein>
    <submittedName>
        <fullName evidence="1">Uncharacterized protein</fullName>
    </submittedName>
</protein>
<reference evidence="2" key="1">
    <citation type="submission" date="2023-07" db="EMBL/GenBank/DDBJ databases">
        <title>A draft genome of Kazachstania heterogenica Y-27499.</title>
        <authorList>
            <person name="Donic C."/>
            <person name="Kralova J.S."/>
            <person name="Fidel L."/>
            <person name="Ben-Dor S."/>
            <person name="Jung S."/>
        </authorList>
    </citation>
    <scope>NUCLEOTIDE SEQUENCE [LARGE SCALE GENOMIC DNA]</scope>
    <source>
        <strain evidence="2">Y27499</strain>
    </source>
</reference>
<name>A0AAN7WL45_9SACH</name>
<dbReference type="EMBL" id="JAWIZZ010000073">
    <property type="protein sequence ID" value="KAK5773617.1"/>
    <property type="molecule type" value="Genomic_DNA"/>
</dbReference>
<evidence type="ECO:0000313" key="2">
    <source>
        <dbReference type="Proteomes" id="UP001306508"/>
    </source>
</evidence>
<comment type="caution">
    <text evidence="1">The sequence shown here is derived from an EMBL/GenBank/DDBJ whole genome shotgun (WGS) entry which is preliminary data.</text>
</comment>
<sequence length="66" mass="7710">MSIRCYHNHLNNYGHVPSVGEEETLKNIGNVVAGVRWKDCEPWETVRVPVKLIRPNVSAILYEYWK</sequence>
<dbReference type="AlphaFoldDB" id="A0AAN7WL45"/>
<organism evidence="1 2">
    <name type="scientific">Arxiozyma heterogenica</name>
    <dbReference type="NCBI Taxonomy" id="278026"/>
    <lineage>
        <taxon>Eukaryota</taxon>
        <taxon>Fungi</taxon>
        <taxon>Dikarya</taxon>
        <taxon>Ascomycota</taxon>
        <taxon>Saccharomycotina</taxon>
        <taxon>Saccharomycetes</taxon>
        <taxon>Saccharomycetales</taxon>
        <taxon>Saccharomycetaceae</taxon>
        <taxon>Arxiozyma</taxon>
    </lineage>
</organism>
<proteinExistence type="predicted"/>
<evidence type="ECO:0000313" key="1">
    <source>
        <dbReference type="EMBL" id="KAK5773617.1"/>
    </source>
</evidence>
<gene>
    <name evidence="1" type="ORF">RI543_005135</name>
</gene>
<dbReference type="Proteomes" id="UP001306508">
    <property type="component" value="Unassembled WGS sequence"/>
</dbReference>
<accession>A0AAN7WL45</accession>